<feature type="domain" description="AB hydrolase-1" evidence="2">
    <location>
        <begin position="89"/>
        <end position="344"/>
    </location>
</feature>
<dbReference type="SUPFAM" id="SSF53474">
    <property type="entry name" value="alpha/beta-Hydrolases"/>
    <property type="match status" value="1"/>
</dbReference>
<evidence type="ECO:0000313" key="3">
    <source>
        <dbReference type="EMBL" id="KAK8957264.1"/>
    </source>
</evidence>
<dbReference type="FunFam" id="3.40.50.1820:FF:000270">
    <property type="entry name" value="Alpha/beta-Hydrolases superfamily protein"/>
    <property type="match status" value="1"/>
</dbReference>
<dbReference type="PANTHER" id="PTHR45763">
    <property type="entry name" value="HYDROLASE, ALPHA/BETA FOLD FAMILY PROTEIN, EXPRESSED-RELATED"/>
    <property type="match status" value="1"/>
</dbReference>
<dbReference type="AlphaFoldDB" id="A0AAP0C3T8"/>
<proteinExistence type="predicted"/>
<dbReference type="EMBL" id="JBBWWQ010000001">
    <property type="protein sequence ID" value="KAK8957264.1"/>
    <property type="molecule type" value="Genomic_DNA"/>
</dbReference>
<keyword evidence="4" id="KW-1185">Reference proteome</keyword>
<keyword evidence="1" id="KW-1133">Transmembrane helix</keyword>
<evidence type="ECO:0000256" key="1">
    <source>
        <dbReference type="SAM" id="Phobius"/>
    </source>
</evidence>
<evidence type="ECO:0000313" key="4">
    <source>
        <dbReference type="Proteomes" id="UP001418222"/>
    </source>
</evidence>
<reference evidence="3 4" key="1">
    <citation type="journal article" date="2022" name="Nat. Plants">
        <title>Genomes of leafy and leafless Platanthera orchids illuminate the evolution of mycoheterotrophy.</title>
        <authorList>
            <person name="Li M.H."/>
            <person name="Liu K.W."/>
            <person name="Li Z."/>
            <person name="Lu H.C."/>
            <person name="Ye Q.L."/>
            <person name="Zhang D."/>
            <person name="Wang J.Y."/>
            <person name="Li Y.F."/>
            <person name="Zhong Z.M."/>
            <person name="Liu X."/>
            <person name="Yu X."/>
            <person name="Liu D.K."/>
            <person name="Tu X.D."/>
            <person name="Liu B."/>
            <person name="Hao Y."/>
            <person name="Liao X.Y."/>
            <person name="Jiang Y.T."/>
            <person name="Sun W.H."/>
            <person name="Chen J."/>
            <person name="Chen Y.Q."/>
            <person name="Ai Y."/>
            <person name="Zhai J.W."/>
            <person name="Wu S.S."/>
            <person name="Zhou Z."/>
            <person name="Hsiao Y.Y."/>
            <person name="Wu W.L."/>
            <person name="Chen Y.Y."/>
            <person name="Lin Y.F."/>
            <person name="Hsu J.L."/>
            <person name="Li C.Y."/>
            <person name="Wang Z.W."/>
            <person name="Zhao X."/>
            <person name="Zhong W.Y."/>
            <person name="Ma X.K."/>
            <person name="Ma L."/>
            <person name="Huang J."/>
            <person name="Chen G.Z."/>
            <person name="Huang M.Z."/>
            <person name="Huang L."/>
            <person name="Peng D.H."/>
            <person name="Luo Y.B."/>
            <person name="Zou S.Q."/>
            <person name="Chen S.P."/>
            <person name="Lan S."/>
            <person name="Tsai W.C."/>
            <person name="Van de Peer Y."/>
            <person name="Liu Z.J."/>
        </authorList>
    </citation>
    <scope>NUCLEOTIDE SEQUENCE [LARGE SCALE GENOMIC DNA]</scope>
    <source>
        <strain evidence="3">Lor287</strain>
    </source>
</reference>
<dbReference type="Proteomes" id="UP001418222">
    <property type="component" value="Unassembled WGS sequence"/>
</dbReference>
<feature type="transmembrane region" description="Helical" evidence="1">
    <location>
        <begin position="26"/>
        <end position="44"/>
    </location>
</feature>
<protein>
    <recommendedName>
        <fullName evidence="2">AB hydrolase-1 domain-containing protein</fullName>
    </recommendedName>
</protein>
<gene>
    <name evidence="3" type="ORF">KSP39_PZI000790</name>
</gene>
<name>A0AAP0C3T8_9ASPA</name>
<sequence>MAAATSLTSVSVKKPATPRSGIGKKLAISVALVVLLGSWFYAAIQPPPGRQCGSEGGPPVTATRIRLRDGRHLAYAEIGVPNERARYQIIFCHGFSSSRLDGIRASAELMEELGVHLVSYDRAGYGESDPNPKRSRRSEASDIEELADTLKLGSRFYLIGYSLGGHGVWASIKYIPGRLAGAALLAPVVNYRWPGFPANLSAEAYRKQEVGDQWALRVAYYTPWLLHWWMSQPWLPTSTVVKATTHLPNQLDAQIRDWAVSSGILEKRRKLATQQGIHESYYRDMMVMFGPWEFDPMDLHPPPFPVHLWQGDEDGLVPVTLQRYVCKRLGWIEYHELPATGHYLTAVPGFGNLLLKTLLAGTSS</sequence>
<accession>A0AAP0C3T8</accession>
<organism evidence="3 4">
    <name type="scientific">Platanthera zijinensis</name>
    <dbReference type="NCBI Taxonomy" id="2320716"/>
    <lineage>
        <taxon>Eukaryota</taxon>
        <taxon>Viridiplantae</taxon>
        <taxon>Streptophyta</taxon>
        <taxon>Embryophyta</taxon>
        <taxon>Tracheophyta</taxon>
        <taxon>Spermatophyta</taxon>
        <taxon>Magnoliopsida</taxon>
        <taxon>Liliopsida</taxon>
        <taxon>Asparagales</taxon>
        <taxon>Orchidaceae</taxon>
        <taxon>Orchidoideae</taxon>
        <taxon>Orchideae</taxon>
        <taxon>Orchidinae</taxon>
        <taxon>Platanthera</taxon>
    </lineage>
</organism>
<dbReference type="Pfam" id="PF12697">
    <property type="entry name" value="Abhydrolase_6"/>
    <property type="match status" value="1"/>
</dbReference>
<keyword evidence="1" id="KW-0812">Transmembrane</keyword>
<dbReference type="InterPro" id="IPR029058">
    <property type="entry name" value="AB_hydrolase_fold"/>
</dbReference>
<dbReference type="InterPro" id="IPR000073">
    <property type="entry name" value="AB_hydrolase_1"/>
</dbReference>
<keyword evidence="1" id="KW-0472">Membrane</keyword>
<comment type="caution">
    <text evidence="3">The sequence shown here is derived from an EMBL/GenBank/DDBJ whole genome shotgun (WGS) entry which is preliminary data.</text>
</comment>
<evidence type="ECO:0000259" key="2">
    <source>
        <dbReference type="Pfam" id="PF12697"/>
    </source>
</evidence>
<dbReference type="PANTHER" id="PTHR45763:SF54">
    <property type="entry name" value="HYDROLASE, ALPHA_BETA FOLD FAMILY PROTEIN, EXPRESSED"/>
    <property type="match status" value="1"/>
</dbReference>
<dbReference type="Gene3D" id="3.40.50.1820">
    <property type="entry name" value="alpha/beta hydrolase"/>
    <property type="match status" value="1"/>
</dbReference>